<protein>
    <submittedName>
        <fullName evidence="2">Uncharacterized protein</fullName>
    </submittedName>
</protein>
<proteinExistence type="predicted"/>
<dbReference type="EnsemblPlants" id="ONIVA05G06930.1">
    <property type="protein sequence ID" value="ONIVA05G06930.1"/>
    <property type="gene ID" value="ONIVA05G06930"/>
</dbReference>
<evidence type="ECO:0000313" key="3">
    <source>
        <dbReference type="Proteomes" id="UP000006591"/>
    </source>
</evidence>
<name>A0A0E0HAS0_ORYNI</name>
<evidence type="ECO:0000313" key="2">
    <source>
        <dbReference type="EnsemblPlants" id="ONIVA05G06930.1"/>
    </source>
</evidence>
<reference evidence="2" key="1">
    <citation type="submission" date="2015-04" db="UniProtKB">
        <authorList>
            <consortium name="EnsemblPlants"/>
        </authorList>
    </citation>
    <scope>IDENTIFICATION</scope>
    <source>
        <strain evidence="2">SL10</strain>
    </source>
</reference>
<dbReference type="Gramene" id="ONIVA05G06930.1">
    <property type="protein sequence ID" value="ONIVA05G06930.1"/>
    <property type="gene ID" value="ONIVA05G06930"/>
</dbReference>
<dbReference type="AlphaFoldDB" id="A0A0E0HAS0"/>
<dbReference type="HOGENOM" id="CLU_2403389_0_0_1"/>
<feature type="region of interest" description="Disordered" evidence="1">
    <location>
        <begin position="1"/>
        <end position="24"/>
    </location>
</feature>
<keyword evidence="3" id="KW-1185">Reference proteome</keyword>
<sequence length="93" mass="10506">MDRTSPRGLHLGVMPSGRMSIDANPPPTPLHRLLVDIVRSGSLFFAMKKWRSWKSNAKSSPTQNWSWKSNKITEAASCELKTEAFINQDMNMS</sequence>
<accession>A0A0E0HAS0</accession>
<organism evidence="2">
    <name type="scientific">Oryza nivara</name>
    <name type="common">Indian wild rice</name>
    <name type="synonym">Oryza sativa f. spontanea</name>
    <dbReference type="NCBI Taxonomy" id="4536"/>
    <lineage>
        <taxon>Eukaryota</taxon>
        <taxon>Viridiplantae</taxon>
        <taxon>Streptophyta</taxon>
        <taxon>Embryophyta</taxon>
        <taxon>Tracheophyta</taxon>
        <taxon>Spermatophyta</taxon>
        <taxon>Magnoliopsida</taxon>
        <taxon>Liliopsida</taxon>
        <taxon>Poales</taxon>
        <taxon>Poaceae</taxon>
        <taxon>BOP clade</taxon>
        <taxon>Oryzoideae</taxon>
        <taxon>Oryzeae</taxon>
        <taxon>Oryzinae</taxon>
        <taxon>Oryza</taxon>
    </lineage>
</organism>
<dbReference type="Proteomes" id="UP000006591">
    <property type="component" value="Chromosome 5"/>
</dbReference>
<reference evidence="2" key="2">
    <citation type="submission" date="2018-04" db="EMBL/GenBank/DDBJ databases">
        <title>OnivRS2 (Oryza nivara Reference Sequence Version 2).</title>
        <authorList>
            <person name="Zhang J."/>
            <person name="Kudrna D."/>
            <person name="Lee S."/>
            <person name="Talag J."/>
            <person name="Rajasekar S."/>
            <person name="Welchert J."/>
            <person name="Hsing Y.-I."/>
            <person name="Wing R.A."/>
        </authorList>
    </citation>
    <scope>NUCLEOTIDE SEQUENCE [LARGE SCALE GENOMIC DNA]</scope>
    <source>
        <strain evidence="2">SL10</strain>
    </source>
</reference>
<evidence type="ECO:0000256" key="1">
    <source>
        <dbReference type="SAM" id="MobiDB-lite"/>
    </source>
</evidence>